<sequence length="260" mass="26738">MSDGRDDFLAGARAVAPILLGIAPFGLVAGAAGVNAGLSVVQTVAMSVVVFAGASQLAAIDLVSRDAPVVVAVATALVINLRLVMYSASIAPHFRRFSAGAKWLAAYVLTDHAYALSVTEYGETTPETRSRWWYYFGAAATLWVVWQVTTVLGALLGARVPDGLSLEFAVPLTFMALLFHALDDRATAVAAVVGALVGVVAAPLPFNFGLVAGALVGVVAGAALELRRGTFPTVEGGSAVEDRPETDGGAAEHTNGGESR</sequence>
<evidence type="ECO:0000256" key="9">
    <source>
        <dbReference type="SAM" id="Phobius"/>
    </source>
</evidence>
<organism evidence="10 11">
    <name type="scientific">Halobium salinum</name>
    <dbReference type="NCBI Taxonomy" id="1364940"/>
    <lineage>
        <taxon>Archaea</taxon>
        <taxon>Methanobacteriati</taxon>
        <taxon>Methanobacteriota</taxon>
        <taxon>Stenosarchaea group</taxon>
        <taxon>Halobacteria</taxon>
        <taxon>Halobacteriales</taxon>
        <taxon>Haloferacaceae</taxon>
        <taxon>Halobium</taxon>
    </lineage>
</organism>
<dbReference type="EMBL" id="JBHSDS010000010">
    <property type="protein sequence ID" value="MFC4360040.1"/>
    <property type="molecule type" value="Genomic_DNA"/>
</dbReference>
<feature type="transmembrane region" description="Helical" evidence="9">
    <location>
        <begin position="164"/>
        <end position="182"/>
    </location>
</feature>
<evidence type="ECO:0000256" key="8">
    <source>
        <dbReference type="SAM" id="MobiDB-lite"/>
    </source>
</evidence>
<evidence type="ECO:0000313" key="11">
    <source>
        <dbReference type="Proteomes" id="UP001595921"/>
    </source>
</evidence>
<evidence type="ECO:0000256" key="2">
    <source>
        <dbReference type="ARBA" id="ARBA00010735"/>
    </source>
</evidence>
<feature type="transmembrane region" description="Helical" evidence="9">
    <location>
        <begin position="188"/>
        <end position="221"/>
    </location>
</feature>
<dbReference type="GO" id="GO:0005886">
    <property type="term" value="C:plasma membrane"/>
    <property type="evidence" value="ECO:0007669"/>
    <property type="project" value="UniProtKB-SubCell"/>
</dbReference>
<keyword evidence="4" id="KW-1003">Cell membrane</keyword>
<keyword evidence="5 9" id="KW-0812">Transmembrane</keyword>
<dbReference type="RefSeq" id="WP_390203443.1">
    <property type="nucleotide sequence ID" value="NZ_JAODIW010000008.1"/>
</dbReference>
<feature type="transmembrane region" description="Helical" evidence="9">
    <location>
        <begin position="132"/>
        <end position="157"/>
    </location>
</feature>
<dbReference type="InterPro" id="IPR011606">
    <property type="entry name" value="Brnchd-chn_aa_trnsp_permease"/>
</dbReference>
<dbReference type="AlphaFoldDB" id="A0ABD5PHC1"/>
<comment type="caution">
    <text evidence="10">The sequence shown here is derived from an EMBL/GenBank/DDBJ whole genome shotgun (WGS) entry which is preliminary data.</text>
</comment>
<comment type="subcellular location">
    <subcellularLocation>
        <location evidence="1">Cell membrane</location>
        <topology evidence="1">Multi-pass membrane protein</topology>
    </subcellularLocation>
</comment>
<protein>
    <submittedName>
        <fullName evidence="10">AzlC family ABC transporter permease</fullName>
    </submittedName>
</protein>
<evidence type="ECO:0000256" key="1">
    <source>
        <dbReference type="ARBA" id="ARBA00004651"/>
    </source>
</evidence>
<feature type="transmembrane region" description="Helical" evidence="9">
    <location>
        <begin position="12"/>
        <end position="34"/>
    </location>
</feature>
<evidence type="ECO:0000313" key="10">
    <source>
        <dbReference type="EMBL" id="MFC4360040.1"/>
    </source>
</evidence>
<gene>
    <name evidence="10" type="ORF">ACFO0N_18990</name>
</gene>
<accession>A0ABD5PHC1</accession>
<keyword evidence="6 9" id="KW-1133">Transmembrane helix</keyword>
<evidence type="ECO:0000256" key="6">
    <source>
        <dbReference type="ARBA" id="ARBA00022989"/>
    </source>
</evidence>
<keyword evidence="11" id="KW-1185">Reference proteome</keyword>
<evidence type="ECO:0000256" key="5">
    <source>
        <dbReference type="ARBA" id="ARBA00022692"/>
    </source>
</evidence>
<dbReference type="PANTHER" id="PTHR34979:SF1">
    <property type="entry name" value="INNER MEMBRANE PROTEIN YGAZ"/>
    <property type="match status" value="1"/>
</dbReference>
<proteinExistence type="inferred from homology"/>
<evidence type="ECO:0000256" key="3">
    <source>
        <dbReference type="ARBA" id="ARBA00022448"/>
    </source>
</evidence>
<feature type="transmembrane region" description="Helical" evidence="9">
    <location>
        <begin position="67"/>
        <end position="88"/>
    </location>
</feature>
<evidence type="ECO:0000256" key="7">
    <source>
        <dbReference type="ARBA" id="ARBA00023136"/>
    </source>
</evidence>
<evidence type="ECO:0000256" key="4">
    <source>
        <dbReference type="ARBA" id="ARBA00022475"/>
    </source>
</evidence>
<feature type="transmembrane region" description="Helical" evidence="9">
    <location>
        <begin position="40"/>
        <end position="60"/>
    </location>
</feature>
<feature type="region of interest" description="Disordered" evidence="8">
    <location>
        <begin position="235"/>
        <end position="260"/>
    </location>
</feature>
<dbReference type="Proteomes" id="UP001595921">
    <property type="component" value="Unassembled WGS sequence"/>
</dbReference>
<keyword evidence="7 9" id="KW-0472">Membrane</keyword>
<comment type="similarity">
    <text evidence="2">Belongs to the AzlC family.</text>
</comment>
<name>A0ABD5PHC1_9EURY</name>
<keyword evidence="3" id="KW-0813">Transport</keyword>
<dbReference type="PANTHER" id="PTHR34979">
    <property type="entry name" value="INNER MEMBRANE PROTEIN YGAZ"/>
    <property type="match status" value="1"/>
</dbReference>
<reference evidence="10 11" key="1">
    <citation type="journal article" date="2019" name="Int. J. Syst. Evol. Microbiol.">
        <title>The Global Catalogue of Microorganisms (GCM) 10K type strain sequencing project: providing services to taxonomists for standard genome sequencing and annotation.</title>
        <authorList>
            <consortium name="The Broad Institute Genomics Platform"/>
            <consortium name="The Broad Institute Genome Sequencing Center for Infectious Disease"/>
            <person name="Wu L."/>
            <person name="Ma J."/>
        </authorList>
    </citation>
    <scope>NUCLEOTIDE SEQUENCE [LARGE SCALE GENOMIC DNA]</scope>
    <source>
        <strain evidence="10 11">CGMCC 1.12553</strain>
    </source>
</reference>
<dbReference type="Pfam" id="PF03591">
    <property type="entry name" value="AzlC"/>
    <property type="match status" value="1"/>
</dbReference>